<reference evidence="2" key="1">
    <citation type="submission" date="2023-03" db="EMBL/GenBank/DDBJ databases">
        <authorList>
            <person name="Shen W."/>
            <person name="Cai J."/>
        </authorList>
    </citation>
    <scope>NUCLEOTIDE SEQUENCE</scope>
    <source>
        <strain evidence="2">B245-2</strain>
    </source>
</reference>
<protein>
    <submittedName>
        <fullName evidence="2">Uncharacterized protein</fullName>
    </submittedName>
</protein>
<keyword evidence="1" id="KW-0812">Transmembrane</keyword>
<evidence type="ECO:0000313" key="3">
    <source>
        <dbReference type="Proteomes" id="UP001255696"/>
    </source>
</evidence>
<gene>
    <name evidence="2" type="ORF">P7H47_11885</name>
</gene>
<comment type="caution">
    <text evidence="2">The sequence shown here is derived from an EMBL/GenBank/DDBJ whole genome shotgun (WGS) entry which is preliminary data.</text>
</comment>
<sequence>MAFSIFFQYSYVPKPLVLLGLFNMPINIIPIINQYSFNTFLFSLDLFFPLFFFIPLSNLYSNTEKTMKKQPKKARKTTDFNPKLDKNEGSVAKLYYNANGGMRVGGVGKSR</sequence>
<organism evidence="2 3">
    <name type="scientific">Enterococcus cecorum</name>
    <dbReference type="NCBI Taxonomy" id="44008"/>
    <lineage>
        <taxon>Bacteria</taxon>
        <taxon>Bacillati</taxon>
        <taxon>Bacillota</taxon>
        <taxon>Bacilli</taxon>
        <taxon>Lactobacillales</taxon>
        <taxon>Enterococcaceae</taxon>
        <taxon>Enterococcus</taxon>
    </lineage>
</organism>
<evidence type="ECO:0000313" key="2">
    <source>
        <dbReference type="EMBL" id="MDT2797930.1"/>
    </source>
</evidence>
<keyword evidence="1" id="KW-0472">Membrane</keyword>
<feature type="transmembrane region" description="Helical" evidence="1">
    <location>
        <begin position="12"/>
        <end position="33"/>
    </location>
</feature>
<keyword evidence="1" id="KW-1133">Transmembrane helix</keyword>
<dbReference type="AlphaFoldDB" id="A0AAW8TRR4"/>
<dbReference type="Proteomes" id="UP001255696">
    <property type="component" value="Unassembled WGS sequence"/>
</dbReference>
<proteinExistence type="predicted"/>
<feature type="transmembrane region" description="Helical" evidence="1">
    <location>
        <begin position="39"/>
        <end position="60"/>
    </location>
</feature>
<accession>A0AAW8TRR4</accession>
<name>A0AAW8TRR4_9ENTE</name>
<dbReference type="RefSeq" id="WP_311898730.1">
    <property type="nucleotide sequence ID" value="NZ_CP184653.1"/>
</dbReference>
<dbReference type="EMBL" id="JARQBI010000065">
    <property type="protein sequence ID" value="MDT2797930.1"/>
    <property type="molecule type" value="Genomic_DNA"/>
</dbReference>
<evidence type="ECO:0000256" key="1">
    <source>
        <dbReference type="SAM" id="Phobius"/>
    </source>
</evidence>